<dbReference type="Proteomes" id="UP000604046">
    <property type="component" value="Unassembled WGS sequence"/>
</dbReference>
<dbReference type="EMBL" id="CAJNDS010002506">
    <property type="protein sequence ID" value="CAE7503145.1"/>
    <property type="molecule type" value="Genomic_DNA"/>
</dbReference>
<proteinExistence type="predicted"/>
<gene>
    <name evidence="2" type="ORF">SNAT2548_LOCUS28179</name>
</gene>
<comment type="caution">
    <text evidence="2">The sequence shown here is derived from an EMBL/GenBank/DDBJ whole genome shotgun (WGS) entry which is preliminary data.</text>
</comment>
<evidence type="ECO:0000313" key="2">
    <source>
        <dbReference type="EMBL" id="CAE7503145.1"/>
    </source>
</evidence>
<evidence type="ECO:0000256" key="1">
    <source>
        <dbReference type="SAM" id="MobiDB-lite"/>
    </source>
</evidence>
<accession>A0A812SZI1</accession>
<reference evidence="2" key="1">
    <citation type="submission" date="2021-02" db="EMBL/GenBank/DDBJ databases">
        <authorList>
            <person name="Dougan E. K."/>
            <person name="Rhodes N."/>
            <person name="Thang M."/>
            <person name="Chan C."/>
        </authorList>
    </citation>
    <scope>NUCLEOTIDE SEQUENCE</scope>
</reference>
<dbReference type="AlphaFoldDB" id="A0A812SZI1"/>
<keyword evidence="3" id="KW-1185">Reference proteome</keyword>
<sequence length="148" mass="16424">MAPIPRKPFGERQGPPAPHRFRQSQAEKVVLHAKTSPELPSVSLPLVTQNGTQGALVLVVPTSPRHRCRKCVRFAEELQVFWISEDVMPQQNPTSGLALLLLQRRYRQQLREADAPAQAAQQVACRLSSSAFACKAYFSRSSLTCKAC</sequence>
<feature type="region of interest" description="Disordered" evidence="1">
    <location>
        <begin position="1"/>
        <end position="25"/>
    </location>
</feature>
<name>A0A812SZI1_9DINO</name>
<organism evidence="2 3">
    <name type="scientific">Symbiodinium natans</name>
    <dbReference type="NCBI Taxonomy" id="878477"/>
    <lineage>
        <taxon>Eukaryota</taxon>
        <taxon>Sar</taxon>
        <taxon>Alveolata</taxon>
        <taxon>Dinophyceae</taxon>
        <taxon>Suessiales</taxon>
        <taxon>Symbiodiniaceae</taxon>
        <taxon>Symbiodinium</taxon>
    </lineage>
</organism>
<evidence type="ECO:0000313" key="3">
    <source>
        <dbReference type="Proteomes" id="UP000604046"/>
    </source>
</evidence>
<protein>
    <submittedName>
        <fullName evidence="2">Uncharacterized protein</fullName>
    </submittedName>
</protein>